<gene>
    <name evidence="2" type="ORF">BDP81DRAFT_454444</name>
</gene>
<evidence type="ECO:0000313" key="3">
    <source>
        <dbReference type="Proteomes" id="UP001243989"/>
    </source>
</evidence>
<evidence type="ECO:0000313" key="2">
    <source>
        <dbReference type="EMBL" id="KAK1623662.1"/>
    </source>
</evidence>
<feature type="chain" id="PRO_5042470179" description="Apple domain-containing protein" evidence="1">
    <location>
        <begin position="17"/>
        <end position="156"/>
    </location>
</feature>
<reference evidence="2" key="1">
    <citation type="submission" date="2021-06" db="EMBL/GenBank/DDBJ databases">
        <title>Comparative genomics, transcriptomics and evolutionary studies reveal genomic signatures of adaptation to plant cell wall in hemibiotrophic fungi.</title>
        <authorList>
            <consortium name="DOE Joint Genome Institute"/>
            <person name="Baroncelli R."/>
            <person name="Diaz J.F."/>
            <person name="Benocci T."/>
            <person name="Peng M."/>
            <person name="Battaglia E."/>
            <person name="Haridas S."/>
            <person name="Andreopoulos W."/>
            <person name="Labutti K."/>
            <person name="Pangilinan J."/>
            <person name="Floch G.L."/>
            <person name="Makela M.R."/>
            <person name="Henrissat B."/>
            <person name="Grigoriev I.V."/>
            <person name="Crouch J.A."/>
            <person name="De Vries R.P."/>
            <person name="Sukno S.A."/>
            <person name="Thon M.R."/>
        </authorList>
    </citation>
    <scope>NUCLEOTIDE SEQUENCE</scope>
    <source>
        <strain evidence="2">CBS 102054</strain>
    </source>
</reference>
<comment type="caution">
    <text evidence="2">The sequence shown here is derived from an EMBL/GenBank/DDBJ whole genome shotgun (WGS) entry which is preliminary data.</text>
</comment>
<dbReference type="EMBL" id="JAHMHQ010000028">
    <property type="protein sequence ID" value="KAK1623662.1"/>
    <property type="molecule type" value="Genomic_DNA"/>
</dbReference>
<organism evidence="2 3">
    <name type="scientific">Colletotrichum phormii</name>
    <dbReference type="NCBI Taxonomy" id="359342"/>
    <lineage>
        <taxon>Eukaryota</taxon>
        <taxon>Fungi</taxon>
        <taxon>Dikarya</taxon>
        <taxon>Ascomycota</taxon>
        <taxon>Pezizomycotina</taxon>
        <taxon>Sordariomycetes</taxon>
        <taxon>Hypocreomycetidae</taxon>
        <taxon>Glomerellales</taxon>
        <taxon>Glomerellaceae</taxon>
        <taxon>Colletotrichum</taxon>
        <taxon>Colletotrichum acutatum species complex</taxon>
    </lineage>
</organism>
<protein>
    <recommendedName>
        <fullName evidence="4">Apple domain-containing protein</fullName>
    </recommendedName>
</protein>
<name>A0AAI9ZG72_9PEZI</name>
<accession>A0AAI9ZG72</accession>
<sequence length="156" mass="17611">MRWQQLICLLIPFVCADSPPKDPTPVTRIAKTLASAPTLTSSGPKPTVEVDRFKYVPATRDRELCWYDSFVDKVDMPIRRGHYSAEILKAVYDCQDKCRRPLSNGDECKYAYYVKGGPRSNDICLLDNKGFNPKEINVTGPYDSWVCVGSDKINQA</sequence>
<dbReference type="RefSeq" id="XP_060439657.1">
    <property type="nucleotide sequence ID" value="XM_060592948.1"/>
</dbReference>
<evidence type="ECO:0008006" key="4">
    <source>
        <dbReference type="Google" id="ProtNLM"/>
    </source>
</evidence>
<dbReference type="Proteomes" id="UP001243989">
    <property type="component" value="Unassembled WGS sequence"/>
</dbReference>
<keyword evidence="3" id="KW-1185">Reference proteome</keyword>
<dbReference type="GeneID" id="85477810"/>
<proteinExistence type="predicted"/>
<evidence type="ECO:0000256" key="1">
    <source>
        <dbReference type="SAM" id="SignalP"/>
    </source>
</evidence>
<dbReference type="AlphaFoldDB" id="A0AAI9ZG72"/>
<feature type="signal peptide" evidence="1">
    <location>
        <begin position="1"/>
        <end position="16"/>
    </location>
</feature>
<keyword evidence="1" id="KW-0732">Signal</keyword>